<name>V5GPN0_ANOGL</name>
<evidence type="ECO:0000313" key="1">
    <source>
        <dbReference type="EMBL" id="JAB63537.1"/>
    </source>
</evidence>
<organism evidence="1">
    <name type="scientific">Anoplophora glabripennis</name>
    <name type="common">Asian longhorn beetle</name>
    <name type="synonym">Anoplophora nobilis</name>
    <dbReference type="NCBI Taxonomy" id="217634"/>
    <lineage>
        <taxon>Eukaryota</taxon>
        <taxon>Metazoa</taxon>
        <taxon>Ecdysozoa</taxon>
        <taxon>Arthropoda</taxon>
        <taxon>Hexapoda</taxon>
        <taxon>Insecta</taxon>
        <taxon>Pterygota</taxon>
        <taxon>Neoptera</taxon>
        <taxon>Endopterygota</taxon>
        <taxon>Coleoptera</taxon>
        <taxon>Polyphaga</taxon>
        <taxon>Cucujiformia</taxon>
        <taxon>Chrysomeloidea</taxon>
        <taxon>Cerambycidae</taxon>
        <taxon>Lamiinae</taxon>
        <taxon>Lamiini</taxon>
        <taxon>Anoplophora</taxon>
    </lineage>
</organism>
<reference evidence="1" key="1">
    <citation type="submission" date="2013-07" db="EMBL/GenBank/DDBJ databases">
        <title>Midgut Transcriptome Profiling of Anoplphora glabripennis, a Lignocellulose Degrading, Wood-Boring Cerambycid.</title>
        <authorList>
            <person name="Scully E.D."/>
            <person name="Hoover K."/>
            <person name="Carlson J.E."/>
            <person name="Tien M."/>
            <person name="Geib S.M."/>
        </authorList>
    </citation>
    <scope>NUCLEOTIDE SEQUENCE</scope>
</reference>
<dbReference type="Gene3D" id="3.30.420.10">
    <property type="entry name" value="Ribonuclease H-like superfamily/Ribonuclease H"/>
    <property type="match status" value="1"/>
</dbReference>
<dbReference type="InterPro" id="IPR036397">
    <property type="entry name" value="RNaseH_sf"/>
</dbReference>
<dbReference type="PANTHER" id="PTHR47326">
    <property type="entry name" value="TRANSPOSABLE ELEMENT TC3 TRANSPOSASE-LIKE PROTEIN"/>
    <property type="match status" value="1"/>
</dbReference>
<dbReference type="PANTHER" id="PTHR47326:SF1">
    <property type="entry name" value="HTH PSQ-TYPE DOMAIN-CONTAINING PROTEIN"/>
    <property type="match status" value="1"/>
</dbReference>
<dbReference type="GO" id="GO:0003676">
    <property type="term" value="F:nucleic acid binding"/>
    <property type="evidence" value="ECO:0007669"/>
    <property type="project" value="InterPro"/>
</dbReference>
<dbReference type="AlphaFoldDB" id="V5GPN0"/>
<proteinExistence type="predicted"/>
<dbReference type="EMBL" id="GALX01004929">
    <property type="protein sequence ID" value="JAB63537.1"/>
    <property type="molecule type" value="Transcribed_RNA"/>
</dbReference>
<protein>
    <recommendedName>
        <fullName evidence="2">Transposable element Tc3 transposase</fullName>
    </recommendedName>
</protein>
<evidence type="ECO:0008006" key="2">
    <source>
        <dbReference type="Google" id="ProtNLM"/>
    </source>
</evidence>
<sequence length="158" mass="19036">MMKIQMQQLCDIHNTKLKSIHFLNNDFVEILEDLDLETRRNMWLMQDGAPPHYSRQVRRHLNNIFANRWIGRGWDAPQPWPPRSPDLTPLDFFVWGYAKSKVYEIPIEDEDHLRQRITDTFNEIKTNEEVLNKLPFHFLKRVRACIRANGDHFQHMLK</sequence>
<accession>V5GPN0</accession>